<evidence type="ECO:0000313" key="9">
    <source>
        <dbReference type="EMBL" id="GCC33849.1"/>
    </source>
</evidence>
<keyword evidence="6 7" id="KW-0472">Membrane</keyword>
<evidence type="ECO:0000256" key="1">
    <source>
        <dbReference type="ARBA" id="ARBA00002080"/>
    </source>
</evidence>
<accession>A0A401STX1</accession>
<dbReference type="PANTHER" id="PTHR44733:SF1">
    <property type="entry name" value="DNAJ HOMOLOG SUBFAMILY C MEMBER 22"/>
    <property type="match status" value="1"/>
</dbReference>
<dbReference type="CDD" id="cd06257">
    <property type="entry name" value="DnaJ"/>
    <property type="match status" value="1"/>
</dbReference>
<reference evidence="9 10" key="1">
    <citation type="journal article" date="2018" name="Nat. Ecol. Evol.">
        <title>Shark genomes provide insights into elasmobranch evolution and the origin of vertebrates.</title>
        <authorList>
            <person name="Hara Y"/>
            <person name="Yamaguchi K"/>
            <person name="Onimaru K"/>
            <person name="Kadota M"/>
            <person name="Koyanagi M"/>
            <person name="Keeley SD"/>
            <person name="Tatsumi K"/>
            <person name="Tanaka K"/>
            <person name="Motone F"/>
            <person name="Kageyama Y"/>
            <person name="Nozu R"/>
            <person name="Adachi N"/>
            <person name="Nishimura O"/>
            <person name="Nakagawa R"/>
            <person name="Tanegashima C"/>
            <person name="Kiyatake I"/>
            <person name="Matsumoto R"/>
            <person name="Murakumo K"/>
            <person name="Nishida K"/>
            <person name="Terakita A"/>
            <person name="Kuratani S"/>
            <person name="Sato K"/>
            <person name="Hyodo S Kuraku.S."/>
        </authorList>
    </citation>
    <scope>NUCLEOTIDE SEQUENCE [LARGE SCALE GENOMIC DNA]</scope>
</reference>
<dbReference type="InterPro" id="IPR001623">
    <property type="entry name" value="DnaJ_domain"/>
</dbReference>
<dbReference type="Pfam" id="PF00226">
    <property type="entry name" value="DnaJ"/>
    <property type="match status" value="1"/>
</dbReference>
<comment type="caution">
    <text evidence="9">The sequence shown here is derived from an EMBL/GenBank/DDBJ whole genome shotgun (WGS) entry which is preliminary data.</text>
</comment>
<dbReference type="GO" id="GO:0016020">
    <property type="term" value="C:membrane"/>
    <property type="evidence" value="ECO:0007669"/>
    <property type="project" value="UniProtKB-SubCell"/>
</dbReference>
<dbReference type="InterPro" id="IPR036869">
    <property type="entry name" value="J_dom_sf"/>
</dbReference>
<protein>
    <recommendedName>
        <fullName evidence="3">DnaJ homolog subfamily C member 22</fullName>
    </recommendedName>
</protein>
<gene>
    <name evidence="9" type="ORF">chiPu_0012320</name>
</gene>
<feature type="domain" description="J" evidence="8">
    <location>
        <begin position="278"/>
        <end position="340"/>
    </location>
</feature>
<evidence type="ECO:0000256" key="4">
    <source>
        <dbReference type="ARBA" id="ARBA00022692"/>
    </source>
</evidence>
<dbReference type="Gene3D" id="1.10.287.110">
    <property type="entry name" value="DnaJ domain"/>
    <property type="match status" value="1"/>
</dbReference>
<evidence type="ECO:0000259" key="8">
    <source>
        <dbReference type="PROSITE" id="PS50076"/>
    </source>
</evidence>
<comment type="subcellular location">
    <subcellularLocation>
        <location evidence="2">Membrane</location>
        <topology evidence="2">Multi-pass membrane protein</topology>
    </subcellularLocation>
</comment>
<dbReference type="EMBL" id="BEZZ01000548">
    <property type="protein sequence ID" value="GCC33849.1"/>
    <property type="molecule type" value="Genomic_DNA"/>
</dbReference>
<evidence type="ECO:0000256" key="2">
    <source>
        <dbReference type="ARBA" id="ARBA00004141"/>
    </source>
</evidence>
<name>A0A401STX1_CHIPU</name>
<proteinExistence type="predicted"/>
<dbReference type="AlphaFoldDB" id="A0A401STX1"/>
<dbReference type="OMA" id="VWWHCLL"/>
<dbReference type="PANTHER" id="PTHR44733">
    <property type="entry name" value="DNAJ HOMOLOG SUBFAMILY C MEMBER 22"/>
    <property type="match status" value="1"/>
</dbReference>
<dbReference type="InterPro" id="IPR007829">
    <property type="entry name" value="TM2"/>
</dbReference>
<feature type="transmembrane region" description="Helical" evidence="7">
    <location>
        <begin position="145"/>
        <end position="163"/>
    </location>
</feature>
<keyword evidence="10" id="KW-1185">Reference proteome</keyword>
<evidence type="ECO:0000256" key="6">
    <source>
        <dbReference type="ARBA" id="ARBA00023136"/>
    </source>
</evidence>
<feature type="transmembrane region" description="Helical" evidence="7">
    <location>
        <begin position="77"/>
        <end position="99"/>
    </location>
</feature>
<dbReference type="PRINTS" id="PR00625">
    <property type="entry name" value="JDOMAIN"/>
</dbReference>
<keyword evidence="5 7" id="KW-1133">Transmembrane helix</keyword>
<dbReference type="Pfam" id="PF05154">
    <property type="entry name" value="TM2"/>
    <property type="match status" value="1"/>
</dbReference>
<dbReference type="SUPFAM" id="SSF46565">
    <property type="entry name" value="Chaperone J-domain"/>
    <property type="match status" value="1"/>
</dbReference>
<sequence>MAKSLLITYVLWSCGGLFGLHHIYLGRDSHALLWMVTFGGFGVGWIREIWQLPKYVQNANIYHNKIKKLRHLQPPMSIVRVIGQIAVGVYFGFIALVSLSSLNGFYIMALPLAITLGVHLVASVGEETSNVKTTMIASFVTSPIFYGRPIATVPISIVASITSMQHRHYKTPSHTEDNLSVRLYRLGLAWLAFTMPISYCVLHNTTVTVLYITDTISFILDSVRIFPMLSDLLESAFLLPYHTWKLFTGGIGLSYGYNSEWEKLFASISAIQTERKRLAYEVLGLHEEATLEEINRSYRELVKRWHPDHNRHNLVEAERQFIEIQAAYEVLAKNKQGETY</sequence>
<feature type="transmembrane region" description="Helical" evidence="7">
    <location>
        <begin position="31"/>
        <end position="50"/>
    </location>
</feature>
<dbReference type="STRING" id="137246.A0A401STX1"/>
<comment type="function">
    <text evidence="1">May function as a co-chaperone.</text>
</comment>
<evidence type="ECO:0000256" key="7">
    <source>
        <dbReference type="SAM" id="Phobius"/>
    </source>
</evidence>
<keyword evidence="4 7" id="KW-0812">Transmembrane</keyword>
<feature type="transmembrane region" description="Helical" evidence="7">
    <location>
        <begin position="105"/>
        <end position="124"/>
    </location>
</feature>
<evidence type="ECO:0000256" key="5">
    <source>
        <dbReference type="ARBA" id="ARBA00022989"/>
    </source>
</evidence>
<evidence type="ECO:0000256" key="3">
    <source>
        <dbReference type="ARBA" id="ARBA00020945"/>
    </source>
</evidence>
<dbReference type="Proteomes" id="UP000287033">
    <property type="component" value="Unassembled WGS sequence"/>
</dbReference>
<dbReference type="PROSITE" id="PS50076">
    <property type="entry name" value="DNAJ_2"/>
    <property type="match status" value="1"/>
</dbReference>
<feature type="transmembrane region" description="Helical" evidence="7">
    <location>
        <begin position="7"/>
        <end position="25"/>
    </location>
</feature>
<dbReference type="SMART" id="SM00271">
    <property type="entry name" value="DnaJ"/>
    <property type="match status" value="1"/>
</dbReference>
<evidence type="ECO:0000313" key="10">
    <source>
        <dbReference type="Proteomes" id="UP000287033"/>
    </source>
</evidence>
<organism evidence="9 10">
    <name type="scientific">Chiloscyllium punctatum</name>
    <name type="common">Brownbanded bambooshark</name>
    <name type="synonym">Hemiscyllium punctatum</name>
    <dbReference type="NCBI Taxonomy" id="137246"/>
    <lineage>
        <taxon>Eukaryota</taxon>
        <taxon>Metazoa</taxon>
        <taxon>Chordata</taxon>
        <taxon>Craniata</taxon>
        <taxon>Vertebrata</taxon>
        <taxon>Chondrichthyes</taxon>
        <taxon>Elasmobranchii</taxon>
        <taxon>Galeomorphii</taxon>
        <taxon>Galeoidea</taxon>
        <taxon>Orectolobiformes</taxon>
        <taxon>Hemiscylliidae</taxon>
        <taxon>Chiloscyllium</taxon>
    </lineage>
</organism>
<feature type="transmembrane region" description="Helical" evidence="7">
    <location>
        <begin position="183"/>
        <end position="202"/>
    </location>
</feature>
<dbReference type="OrthoDB" id="10262359at2759"/>